<feature type="region of interest" description="Disordered" evidence="5">
    <location>
        <begin position="27"/>
        <end position="52"/>
    </location>
</feature>
<evidence type="ECO:0000256" key="2">
    <source>
        <dbReference type="ARBA" id="ARBA00023157"/>
    </source>
</evidence>
<name>A0AB37X8X2_9ACTN</name>
<dbReference type="Gene3D" id="2.60.40.10">
    <property type="entry name" value="Immunoglobulins"/>
    <property type="match status" value="1"/>
</dbReference>
<dbReference type="InterPro" id="IPR042837">
    <property type="entry name" value="PTX3"/>
</dbReference>
<dbReference type="SUPFAM" id="SSF49899">
    <property type="entry name" value="Concanavalin A-like lectins/glucanases"/>
    <property type="match status" value="2"/>
</dbReference>
<evidence type="ECO:0000256" key="1">
    <source>
        <dbReference type="ARBA" id="ARBA00022729"/>
    </source>
</evidence>
<dbReference type="PANTHER" id="PTHR46943">
    <property type="entry name" value="PENTRAXIN-RELATED PROTEIN PTX3"/>
    <property type="match status" value="1"/>
</dbReference>
<feature type="signal peptide" evidence="6">
    <location>
        <begin position="1"/>
        <end position="27"/>
    </location>
</feature>
<dbReference type="InterPro" id="IPR013783">
    <property type="entry name" value="Ig-like_fold"/>
</dbReference>
<dbReference type="Pfam" id="PF13385">
    <property type="entry name" value="Laminin_G_3"/>
    <property type="match status" value="2"/>
</dbReference>
<evidence type="ECO:0000313" key="9">
    <source>
        <dbReference type="Proteomes" id="UP000292095"/>
    </source>
</evidence>
<keyword evidence="3" id="KW-0326">Glycosidase</keyword>
<dbReference type="GO" id="GO:0006955">
    <property type="term" value="P:immune response"/>
    <property type="evidence" value="ECO:0007669"/>
    <property type="project" value="InterPro"/>
</dbReference>
<dbReference type="EMBL" id="PKLK01000026">
    <property type="protein sequence ID" value="RZE35661.1"/>
    <property type="molecule type" value="Genomic_DNA"/>
</dbReference>
<keyword evidence="1 6" id="KW-0732">Signal</keyword>
<evidence type="ECO:0000313" key="8">
    <source>
        <dbReference type="EMBL" id="RZE35661.1"/>
    </source>
</evidence>
<dbReference type="KEGG" id="salb:XNR_4463"/>
<keyword evidence="2" id="KW-1015">Disulfide bond</keyword>
<dbReference type="AlphaFoldDB" id="A0AB37X8X2"/>
<dbReference type="PROSITE" id="PS50853">
    <property type="entry name" value="FN3"/>
    <property type="match status" value="1"/>
</dbReference>
<keyword evidence="3" id="KW-0378">Hydrolase</keyword>
<dbReference type="InterPro" id="IPR003961">
    <property type="entry name" value="FN3_dom"/>
</dbReference>
<evidence type="ECO:0000256" key="6">
    <source>
        <dbReference type="SAM" id="SignalP"/>
    </source>
</evidence>
<protein>
    <recommendedName>
        <fullName evidence="7">Fibronectin type-III domain-containing protein</fullName>
    </recommendedName>
</protein>
<dbReference type="GO" id="GO:0000272">
    <property type="term" value="P:polysaccharide catabolic process"/>
    <property type="evidence" value="ECO:0007669"/>
    <property type="project" value="UniProtKB-KW"/>
</dbReference>
<evidence type="ECO:0000256" key="4">
    <source>
        <dbReference type="ARBA" id="ARBA00023326"/>
    </source>
</evidence>
<accession>A0AB37X8X2</accession>
<dbReference type="Proteomes" id="UP000292095">
    <property type="component" value="Unassembled WGS sequence"/>
</dbReference>
<dbReference type="InterPro" id="IPR036116">
    <property type="entry name" value="FN3_sf"/>
</dbReference>
<evidence type="ECO:0000256" key="5">
    <source>
        <dbReference type="SAM" id="MobiDB-lite"/>
    </source>
</evidence>
<sequence>MPRTTVRVLITALATGLLAATPLPAAAQVPDRPSPAHLTTGSRPCDPATPTQVRVSPTLRATLTDPDGDRVSAQFEVSWLPEGSGTPSRLRLETSAKSSGSEFSWTVPDTVPEGVASWRVRAKDAEGYGPWSDSAQQGRCLYAKDVHPPAAPQVTSPDLPLDGTDPVDALGRYASFTFASSSPDVTAYTYRFAYGKQVTLRPEEPGQPVTVRLTPPEPGTVALEVQAFDAAGNSSVPTHHTIRVASAAGPVARWKLDEPAGSPRAEEAAGGPYAWAERGVTFGADAPTGTSLTSAATVDGSYGAGLRAETTPAQPSGTFAVSAWVRPDDLGRAMTAVSQTGFLTASDFTLATTTGEDGTPAFTFTLPDGEGAATRVTGGTPVAGEWAHLTGVHDPVAGTARLYVDGALAATGEAAVPDRKSNGYVQIGRELESDGRHWTGAWQGDLADVQVWDRLVLPEEIAKLGHRTPQRTGYWPMETVRTEDSTTDTPDTEGRQSLILSGDAHLNTADPLTGAGSISLDGDGDHLDSDGHQIDTDRSYTVTGQVRLREWAPDGTMALLSQGGDEADAFTLRYQGDQMLWEAVFAHDDTADPETTVLTAMSSGGSPQTFAVQYDQKAGEVRLFADGLLVDSAPYAAADAWDAYRALQVGRDSAGRGGAHHLDGDVDEVRTYAGVLSPDEIRALGRS</sequence>
<organism evidence="8 9">
    <name type="scientific">Streptomyces albidoflavus</name>
    <dbReference type="NCBI Taxonomy" id="1886"/>
    <lineage>
        <taxon>Bacteria</taxon>
        <taxon>Bacillati</taxon>
        <taxon>Actinomycetota</taxon>
        <taxon>Actinomycetes</taxon>
        <taxon>Kitasatosporales</taxon>
        <taxon>Streptomycetaceae</taxon>
        <taxon>Streptomyces</taxon>
        <taxon>Streptomyces albidoflavus group</taxon>
    </lineage>
</organism>
<dbReference type="RefSeq" id="WP_003947912.1">
    <property type="nucleotide sequence ID" value="NC_020990.1"/>
</dbReference>
<dbReference type="PANTHER" id="PTHR46943:SF1">
    <property type="entry name" value="PENTRAXIN-RELATED PROTEIN PTX3"/>
    <property type="match status" value="1"/>
</dbReference>
<dbReference type="Gene3D" id="2.60.120.200">
    <property type="match status" value="2"/>
</dbReference>
<gene>
    <name evidence="8" type="ORF">C0Q91_23490</name>
</gene>
<dbReference type="InterPro" id="IPR006558">
    <property type="entry name" value="LamG-like"/>
</dbReference>
<evidence type="ECO:0000259" key="7">
    <source>
        <dbReference type="PROSITE" id="PS50853"/>
    </source>
</evidence>
<dbReference type="GO" id="GO:0016798">
    <property type="term" value="F:hydrolase activity, acting on glycosyl bonds"/>
    <property type="evidence" value="ECO:0007669"/>
    <property type="project" value="UniProtKB-KW"/>
</dbReference>
<dbReference type="InterPro" id="IPR013320">
    <property type="entry name" value="ConA-like_dom_sf"/>
</dbReference>
<dbReference type="SMART" id="SM00560">
    <property type="entry name" value="LamGL"/>
    <property type="match status" value="2"/>
</dbReference>
<comment type="caution">
    <text evidence="8">The sequence shown here is derived from an EMBL/GenBank/DDBJ whole genome shotgun (WGS) entry which is preliminary data.</text>
</comment>
<proteinExistence type="predicted"/>
<feature type="domain" description="Fibronectin type-III" evidence="7">
    <location>
        <begin position="34"/>
        <end position="143"/>
    </location>
</feature>
<reference evidence="8 9" key="1">
    <citation type="submission" date="2017-12" db="EMBL/GenBank/DDBJ databases">
        <title>Population genomics insights into the ecological differentiation and adaptive evolution in streptomycetes.</title>
        <authorList>
            <person name="Li Y."/>
            <person name="Huang Y."/>
        </authorList>
    </citation>
    <scope>NUCLEOTIDE SEQUENCE [LARGE SCALE GENOMIC DNA]</scope>
    <source>
        <strain evidence="8 9">FXJ.2339</strain>
    </source>
</reference>
<keyword evidence="4" id="KW-0119">Carbohydrate metabolism</keyword>
<keyword evidence="4" id="KW-0624">Polysaccharide degradation</keyword>
<evidence type="ECO:0000256" key="3">
    <source>
        <dbReference type="ARBA" id="ARBA00023295"/>
    </source>
</evidence>
<feature type="chain" id="PRO_5044228575" description="Fibronectin type-III domain-containing protein" evidence="6">
    <location>
        <begin position="28"/>
        <end position="687"/>
    </location>
</feature>
<dbReference type="SUPFAM" id="SSF49265">
    <property type="entry name" value="Fibronectin type III"/>
    <property type="match status" value="1"/>
</dbReference>